<reference evidence="2" key="1">
    <citation type="submission" date="2015-03" db="EMBL/GenBank/DDBJ databases">
        <title>Wuchereria bancrofti Genome Sequencing Papua New Guinea Strain.</title>
        <authorList>
            <person name="Small S.T."/>
            <person name="Serre D."/>
            <person name="Zimmerman P.A."/>
        </authorList>
    </citation>
    <scope>NUCLEOTIDE SEQUENCE [LARGE SCALE GENOMIC DNA]</scope>
    <source>
        <strain evidence="2">pt0022</strain>
    </source>
</reference>
<proteinExistence type="predicted"/>
<dbReference type="WBParaSite" id="mrna-Wban_00898">
    <property type="protein sequence ID" value="mrna-Wban_00898"/>
    <property type="gene ID" value="Wban_00898"/>
</dbReference>
<sequence length="42" mass="4687">MNEHSSTYLPSNVLDAIRNIYPISTVVCLISYIVTPVGETYL</sequence>
<feature type="transmembrane region" description="Helical" evidence="1">
    <location>
        <begin position="20"/>
        <end position="38"/>
    </location>
</feature>
<accession>A0AAF5PHV7</accession>
<dbReference type="Proteomes" id="UP000093561">
    <property type="component" value="Unassembled WGS sequence"/>
</dbReference>
<keyword evidence="1" id="KW-0472">Membrane</keyword>
<reference evidence="3" key="3">
    <citation type="submission" date="2024-02" db="UniProtKB">
        <authorList>
            <consortium name="WormBaseParasite"/>
        </authorList>
    </citation>
    <scope>IDENTIFICATION</scope>
    <source>
        <strain evidence="3">pt0022</strain>
    </source>
</reference>
<name>A0AAF5PHV7_WUCBA</name>
<evidence type="ECO:0000256" key="1">
    <source>
        <dbReference type="SAM" id="Phobius"/>
    </source>
</evidence>
<evidence type="ECO:0000313" key="3">
    <source>
        <dbReference type="WBParaSite" id="mrna-Wban_00898"/>
    </source>
</evidence>
<reference evidence="2" key="2">
    <citation type="journal article" date="2016" name="Mol. Ecol.">
        <title>Population genomics of the filarial nematode parasite Wuchereria bancrofti from mosquitoes.</title>
        <authorList>
            <person name="Small S.T."/>
            <person name="Reimer L.J."/>
            <person name="Tisch D.J."/>
            <person name="King C.L."/>
            <person name="Christensen B.M."/>
            <person name="Siba P.M."/>
            <person name="Kazura J.W."/>
            <person name="Serre D."/>
            <person name="Zimmerman P.A."/>
        </authorList>
    </citation>
    <scope>NUCLEOTIDE SEQUENCE</scope>
    <source>
        <strain evidence="2">pt0022</strain>
    </source>
</reference>
<dbReference type="AlphaFoldDB" id="A0AAF5PHV7"/>
<keyword evidence="1" id="KW-0812">Transmembrane</keyword>
<evidence type="ECO:0000313" key="2">
    <source>
        <dbReference type="Proteomes" id="UP000093561"/>
    </source>
</evidence>
<organism evidence="2 3">
    <name type="scientific">Wuchereria bancrofti</name>
    <dbReference type="NCBI Taxonomy" id="6293"/>
    <lineage>
        <taxon>Eukaryota</taxon>
        <taxon>Metazoa</taxon>
        <taxon>Ecdysozoa</taxon>
        <taxon>Nematoda</taxon>
        <taxon>Chromadorea</taxon>
        <taxon>Rhabditida</taxon>
        <taxon>Spirurina</taxon>
        <taxon>Spiruromorpha</taxon>
        <taxon>Filarioidea</taxon>
        <taxon>Onchocercidae</taxon>
        <taxon>Wuchereria</taxon>
    </lineage>
</organism>
<keyword evidence="1" id="KW-1133">Transmembrane helix</keyword>
<protein>
    <submittedName>
        <fullName evidence="3">Uncharacterized protein</fullName>
    </submittedName>
</protein>